<dbReference type="OrthoDB" id="32625at2"/>
<keyword evidence="3" id="KW-1185">Reference proteome</keyword>
<dbReference type="Proteomes" id="UP000182661">
    <property type="component" value="Unassembled WGS sequence"/>
</dbReference>
<feature type="domain" description="PIN" evidence="1">
    <location>
        <begin position="1"/>
        <end position="128"/>
    </location>
</feature>
<reference evidence="2 3" key="1">
    <citation type="submission" date="2016-02" db="EMBL/GenBank/DDBJ databases">
        <title>Genome sequencing of a beta-galactosidase producing bacteria Rhizobium sp. 59.</title>
        <authorList>
            <person name="Wang D."/>
            <person name="Kot W."/>
            <person name="Qin Y."/>
            <person name="Hansen L."/>
            <person name="Naqvi K."/>
            <person name="Rensing C."/>
        </authorList>
    </citation>
    <scope>NUCLEOTIDE SEQUENCE [LARGE SCALE GENOMIC DNA]</scope>
    <source>
        <strain evidence="2 3">59</strain>
    </source>
</reference>
<sequence>MFIDSSAVVEYLLRLPQSEKVADHLRSADTGFVSAPTVMFEAVSVLSSRLNCTVPEALALVQSFFSELDAEIMPITPDIGLTAIDAFARYGKGQHPAKLNFGDCFTYAACKAANVPLLFVGDEFSKTDLG</sequence>
<dbReference type="InterPro" id="IPR029060">
    <property type="entry name" value="PIN-like_dom_sf"/>
</dbReference>
<evidence type="ECO:0000313" key="3">
    <source>
        <dbReference type="Proteomes" id="UP000182661"/>
    </source>
</evidence>
<name>A0A657LYY4_9HYPH</name>
<comment type="caution">
    <text evidence="2">The sequence shown here is derived from an EMBL/GenBank/DDBJ whole genome shotgun (WGS) entry which is preliminary data.</text>
</comment>
<evidence type="ECO:0000313" key="2">
    <source>
        <dbReference type="EMBL" id="OJG00722.1"/>
    </source>
</evidence>
<dbReference type="AlphaFoldDB" id="A0A657LYY4"/>
<gene>
    <name evidence="2" type="ORF">AX760_09625</name>
</gene>
<dbReference type="CDD" id="cd09871">
    <property type="entry name" value="PIN_MtVapC28-VapC30-like"/>
    <property type="match status" value="1"/>
</dbReference>
<dbReference type="InterPro" id="IPR002716">
    <property type="entry name" value="PIN_dom"/>
</dbReference>
<evidence type="ECO:0000259" key="1">
    <source>
        <dbReference type="Pfam" id="PF01850"/>
    </source>
</evidence>
<organism evidence="2 3">
    <name type="scientific">Pararhizobium antarcticum</name>
    <dbReference type="NCBI Taxonomy" id="1798805"/>
    <lineage>
        <taxon>Bacteria</taxon>
        <taxon>Pseudomonadati</taxon>
        <taxon>Pseudomonadota</taxon>
        <taxon>Alphaproteobacteria</taxon>
        <taxon>Hyphomicrobiales</taxon>
        <taxon>Rhizobiaceae</taxon>
        <taxon>Rhizobium/Agrobacterium group</taxon>
        <taxon>Pararhizobium</taxon>
    </lineage>
</organism>
<accession>A0A657LYY4</accession>
<dbReference type="EMBL" id="LSRP01000013">
    <property type="protein sequence ID" value="OJG00722.1"/>
    <property type="molecule type" value="Genomic_DNA"/>
</dbReference>
<proteinExistence type="predicted"/>
<protein>
    <recommendedName>
        <fullName evidence="1">PIN domain-containing protein</fullName>
    </recommendedName>
</protein>
<dbReference type="RefSeq" id="WP_071831215.1">
    <property type="nucleotide sequence ID" value="NZ_LSRP01000013.1"/>
</dbReference>
<dbReference type="SUPFAM" id="SSF88723">
    <property type="entry name" value="PIN domain-like"/>
    <property type="match status" value="1"/>
</dbReference>
<dbReference type="Pfam" id="PF01850">
    <property type="entry name" value="PIN"/>
    <property type="match status" value="1"/>
</dbReference>
<dbReference type="Gene3D" id="3.40.50.1010">
    <property type="entry name" value="5'-nuclease"/>
    <property type="match status" value="1"/>
</dbReference>